<evidence type="ECO:0000313" key="2">
    <source>
        <dbReference type="Proteomes" id="UP000078541"/>
    </source>
</evidence>
<proteinExistence type="predicted"/>
<accession>A0A195FL57</accession>
<name>A0A195FL57_9HYME</name>
<dbReference type="EMBL" id="KQ981490">
    <property type="protein sequence ID" value="KYN41148.1"/>
    <property type="molecule type" value="Genomic_DNA"/>
</dbReference>
<reference evidence="1 2" key="1">
    <citation type="submission" date="2016-03" db="EMBL/GenBank/DDBJ databases">
        <title>Trachymyrmex septentrionalis WGS genome.</title>
        <authorList>
            <person name="Nygaard S."/>
            <person name="Hu H."/>
            <person name="Boomsma J."/>
            <person name="Zhang G."/>
        </authorList>
    </citation>
    <scope>NUCLEOTIDE SEQUENCE [LARGE SCALE GENOMIC DNA]</scope>
    <source>
        <strain evidence="1">Tsep2-gDNA-1</strain>
        <tissue evidence="1">Whole body</tissue>
    </source>
</reference>
<evidence type="ECO:0000313" key="1">
    <source>
        <dbReference type="EMBL" id="KYN41148.1"/>
    </source>
</evidence>
<protein>
    <submittedName>
        <fullName evidence="1">Uncharacterized protein</fullName>
    </submittedName>
</protein>
<sequence>MPQRSLISRSTLQHHYTIYPMWMFFSHSNVLNCRAQAELRKRQHLYTDYNVPLYNVYISCKARQFGNSSRGLMTKDHGFLHYKIANSAIDKIMNVRPTDSYASHFEKLITVEIRNKFNLQP</sequence>
<dbReference type="AlphaFoldDB" id="A0A195FL57"/>
<gene>
    <name evidence="1" type="ORF">ALC56_04299</name>
</gene>
<keyword evidence="2" id="KW-1185">Reference proteome</keyword>
<dbReference type="Proteomes" id="UP000078541">
    <property type="component" value="Unassembled WGS sequence"/>
</dbReference>
<organism evidence="1 2">
    <name type="scientific">Trachymyrmex septentrionalis</name>
    <dbReference type="NCBI Taxonomy" id="34720"/>
    <lineage>
        <taxon>Eukaryota</taxon>
        <taxon>Metazoa</taxon>
        <taxon>Ecdysozoa</taxon>
        <taxon>Arthropoda</taxon>
        <taxon>Hexapoda</taxon>
        <taxon>Insecta</taxon>
        <taxon>Pterygota</taxon>
        <taxon>Neoptera</taxon>
        <taxon>Endopterygota</taxon>
        <taxon>Hymenoptera</taxon>
        <taxon>Apocrita</taxon>
        <taxon>Aculeata</taxon>
        <taxon>Formicoidea</taxon>
        <taxon>Formicidae</taxon>
        <taxon>Myrmicinae</taxon>
        <taxon>Trachymyrmex</taxon>
    </lineage>
</organism>